<sequence>MDERILNEKKKYDKMYTDLVFAANDLKQILSSEELRKRVFIRKLDDLSGYIAFLNDLEKKKKMKIRIYFLNYLKRKII</sequence>
<proteinExistence type="predicted"/>
<protein>
    <submittedName>
        <fullName evidence="1">Uncharacterized protein</fullName>
    </submittedName>
</protein>
<gene>
    <name evidence="1" type="ORF">QJS64_15465</name>
</gene>
<name>A0ABY8R1G4_PARBF</name>
<dbReference type="EMBL" id="CP124685">
    <property type="protein sequence ID" value="WGX75386.1"/>
    <property type="molecule type" value="Genomic_DNA"/>
</dbReference>
<accession>A0ABY8R1G4</accession>
<evidence type="ECO:0000313" key="2">
    <source>
        <dbReference type="Proteomes" id="UP001239169"/>
    </source>
</evidence>
<organism evidence="1 2">
    <name type="scientific">Paraclostridium bifermentans</name>
    <name type="common">Clostridium bifermentans</name>
    <dbReference type="NCBI Taxonomy" id="1490"/>
    <lineage>
        <taxon>Bacteria</taxon>
        <taxon>Bacillati</taxon>
        <taxon>Bacillota</taxon>
        <taxon>Clostridia</taxon>
        <taxon>Peptostreptococcales</taxon>
        <taxon>Peptostreptococcaceae</taxon>
        <taxon>Paraclostridium</taxon>
    </lineage>
</organism>
<evidence type="ECO:0000313" key="1">
    <source>
        <dbReference type="EMBL" id="WGX75386.1"/>
    </source>
</evidence>
<keyword evidence="2" id="KW-1185">Reference proteome</keyword>
<dbReference type="Proteomes" id="UP001239169">
    <property type="component" value="Chromosome"/>
</dbReference>
<reference evidence="1 2" key="1">
    <citation type="submission" date="2023-04" db="EMBL/GenBank/DDBJ databases">
        <title>Bacteria Genome Submission.</title>
        <authorList>
            <person name="Isaac P."/>
        </authorList>
    </citation>
    <scope>NUCLEOTIDE SEQUENCE [LARGE SCALE GENOMIC DNA]</scope>
    <source>
        <strain evidence="1 2">SampleS7P1</strain>
    </source>
</reference>